<dbReference type="EMBL" id="CR522870">
    <property type="protein sequence ID" value="CAG35223.1"/>
    <property type="molecule type" value="Genomic_DNA"/>
</dbReference>
<dbReference type="InterPro" id="IPR024498">
    <property type="entry name" value="DUF2786"/>
</dbReference>
<dbReference type="HOGENOM" id="CLU_780158_0_0_7"/>
<dbReference type="Pfam" id="PF10263">
    <property type="entry name" value="SprT-like"/>
    <property type="match status" value="1"/>
</dbReference>
<dbReference type="Pfam" id="PF10979">
    <property type="entry name" value="DUF2786"/>
    <property type="match status" value="1"/>
</dbReference>
<accession>Q6AR01</accession>
<dbReference type="InterPro" id="IPR006640">
    <property type="entry name" value="SprT-like_domain"/>
</dbReference>
<evidence type="ECO:0000259" key="1">
    <source>
        <dbReference type="Pfam" id="PF10263"/>
    </source>
</evidence>
<keyword evidence="5" id="KW-1185">Reference proteome</keyword>
<dbReference type="RefSeq" id="WP_011187739.1">
    <property type="nucleotide sequence ID" value="NC_006138.1"/>
</dbReference>
<evidence type="ECO:0000259" key="3">
    <source>
        <dbReference type="Pfam" id="PF23771"/>
    </source>
</evidence>
<gene>
    <name evidence="4" type="ordered locus">DP0494</name>
</gene>
<organism evidence="4 5">
    <name type="scientific">Desulfotalea psychrophila (strain LSv54 / DSM 12343)</name>
    <dbReference type="NCBI Taxonomy" id="177439"/>
    <lineage>
        <taxon>Bacteria</taxon>
        <taxon>Pseudomonadati</taxon>
        <taxon>Thermodesulfobacteriota</taxon>
        <taxon>Desulfobulbia</taxon>
        <taxon>Desulfobulbales</taxon>
        <taxon>Desulfocapsaceae</taxon>
        <taxon>Desulfotalea</taxon>
    </lineage>
</organism>
<dbReference type="eggNOG" id="COG1451">
    <property type="taxonomic scope" value="Bacteria"/>
</dbReference>
<dbReference type="InterPro" id="IPR055592">
    <property type="entry name" value="DUF7168"/>
</dbReference>
<protein>
    <recommendedName>
        <fullName evidence="6">DUF2786 domain-containing protein</fullName>
    </recommendedName>
</protein>
<feature type="domain" description="DUF7168" evidence="3">
    <location>
        <begin position="185"/>
        <end position="286"/>
    </location>
</feature>
<evidence type="ECO:0000313" key="5">
    <source>
        <dbReference type="Proteomes" id="UP000000602"/>
    </source>
</evidence>
<dbReference type="Pfam" id="PF23771">
    <property type="entry name" value="DUF7168"/>
    <property type="match status" value="1"/>
</dbReference>
<dbReference type="OrthoDB" id="249404at2"/>
<dbReference type="STRING" id="177439.DP0494"/>
<dbReference type="KEGG" id="dps:DP0494"/>
<evidence type="ECO:0008006" key="6">
    <source>
        <dbReference type="Google" id="ProtNLM"/>
    </source>
</evidence>
<feature type="domain" description="SprT-like" evidence="1">
    <location>
        <begin position="25"/>
        <end position="103"/>
    </location>
</feature>
<name>Q6AR01_DESPS</name>
<evidence type="ECO:0000259" key="2">
    <source>
        <dbReference type="Pfam" id="PF10979"/>
    </source>
</evidence>
<dbReference type="AlphaFoldDB" id="Q6AR01"/>
<evidence type="ECO:0000313" key="4">
    <source>
        <dbReference type="EMBL" id="CAG35223.1"/>
    </source>
</evidence>
<proteinExistence type="predicted"/>
<reference evidence="5" key="1">
    <citation type="journal article" date="2004" name="Environ. Microbiol.">
        <title>The genome of Desulfotalea psychrophila, a sulfate-reducing bacterium from permanently cold Arctic sediments.</title>
        <authorList>
            <person name="Rabus R."/>
            <person name="Ruepp A."/>
            <person name="Frickey T."/>
            <person name="Rattei T."/>
            <person name="Fartmann B."/>
            <person name="Stark M."/>
            <person name="Bauer M."/>
            <person name="Zibat A."/>
            <person name="Lombardot T."/>
            <person name="Becker I."/>
            <person name="Amann J."/>
            <person name="Gellner K."/>
            <person name="Teeling H."/>
            <person name="Leuschner W.D."/>
            <person name="Gloeckner F.-O."/>
            <person name="Lupas A.N."/>
            <person name="Amann R."/>
            <person name="Klenk H.-P."/>
        </authorList>
    </citation>
    <scope>NUCLEOTIDE SEQUENCE [LARGE SCALE GENOMIC DNA]</scope>
    <source>
        <strain evidence="5">DSM 12343 / LSv54</strain>
    </source>
</reference>
<dbReference type="Proteomes" id="UP000000602">
    <property type="component" value="Chromosome"/>
</dbReference>
<dbReference type="GO" id="GO:0006950">
    <property type="term" value="P:response to stress"/>
    <property type="evidence" value="ECO:0007669"/>
    <property type="project" value="UniProtKB-ARBA"/>
</dbReference>
<sequence length="365" mass="41356">MKNNRERTWCIQLIENFETIIRERALSLETPCMEILSSDKKLGNWASATKTMGISKTLIEDYSWDVVIEILRHEMAHQYVSEVLKCTQVMPHGNEYQRACSILGVHPDYRGASTACPPVTPRPAEEKAHAQLAKVEKLLALAESAEEHEASAAMAKANRLIARYNLQLIADKTPQKYDYIQIKVGNKQVPAWIKSITVIIKEHFFVNTIIISQYDAKTDSTFKAVELIGNRENISIAAHVFHFLCARLPLLWNNFQKESAVQARERRSYYLGVIRGFKEKMDAGEKSHPFLAETGLTTSALILAQDQELQKFFIQRYPQTKLCRTKATKIYTASYNSGIGVGKKLTVHRPITNSQGNLGHLLPRP</sequence>
<feature type="domain" description="DUF2786" evidence="2">
    <location>
        <begin position="132"/>
        <end position="167"/>
    </location>
</feature>